<dbReference type="Proteomes" id="UP000694005">
    <property type="component" value="Chromosome A01"/>
</dbReference>
<gene>
    <name evidence="2" type="ORF">BRAPAZ1V2_A01P21230.2</name>
</gene>
<evidence type="ECO:0000313" key="2">
    <source>
        <dbReference type="EMBL" id="CAG7888047.1"/>
    </source>
</evidence>
<dbReference type="AlphaFoldDB" id="A0A8D9GWE6"/>
<dbReference type="EMBL" id="LS974617">
    <property type="protein sequence ID" value="CAG7888047.1"/>
    <property type="molecule type" value="Genomic_DNA"/>
</dbReference>
<protein>
    <submittedName>
        <fullName evidence="2">Uncharacterized protein</fullName>
    </submittedName>
</protein>
<accession>A0A8D9GWE6</accession>
<evidence type="ECO:0000313" key="3">
    <source>
        <dbReference type="Proteomes" id="UP000694005"/>
    </source>
</evidence>
<sequence length="115" mass="13657">MSRSSLRGTYITRPPRVDRNTIRGARVERFEAPTLHRYINRLRSIQKSTRIFRSRVDWVKREQKRRSRTDSRSNRRRSRRKDSVIRATSFPETIAGETDVVRATISQKRKLATTV</sequence>
<name>A0A8D9GWE6_BRACM</name>
<reference evidence="2 3" key="1">
    <citation type="submission" date="2021-07" db="EMBL/GenBank/DDBJ databases">
        <authorList>
            <consortium name="Genoscope - CEA"/>
            <person name="William W."/>
        </authorList>
    </citation>
    <scope>NUCLEOTIDE SEQUENCE [LARGE SCALE GENOMIC DNA]</scope>
</reference>
<evidence type="ECO:0000256" key="1">
    <source>
        <dbReference type="SAM" id="MobiDB-lite"/>
    </source>
</evidence>
<dbReference type="Gramene" id="A01p21230.2_BraZ1">
    <property type="protein sequence ID" value="A01p21230.2_BraZ1.CDS"/>
    <property type="gene ID" value="A01g21230.2_BraZ1"/>
</dbReference>
<organism evidence="2 3">
    <name type="scientific">Brassica campestris</name>
    <name type="common">Field mustard</name>
    <dbReference type="NCBI Taxonomy" id="3711"/>
    <lineage>
        <taxon>Eukaryota</taxon>
        <taxon>Viridiplantae</taxon>
        <taxon>Streptophyta</taxon>
        <taxon>Embryophyta</taxon>
        <taxon>Tracheophyta</taxon>
        <taxon>Spermatophyta</taxon>
        <taxon>Magnoliopsida</taxon>
        <taxon>eudicotyledons</taxon>
        <taxon>Gunneridae</taxon>
        <taxon>Pentapetalae</taxon>
        <taxon>rosids</taxon>
        <taxon>malvids</taxon>
        <taxon>Brassicales</taxon>
        <taxon>Brassicaceae</taxon>
        <taxon>Brassiceae</taxon>
        <taxon>Brassica</taxon>
    </lineage>
</organism>
<feature type="region of interest" description="Disordered" evidence="1">
    <location>
        <begin position="62"/>
        <end position="84"/>
    </location>
</feature>
<proteinExistence type="predicted"/>